<evidence type="ECO:0000313" key="2">
    <source>
        <dbReference type="EMBL" id="CAI9290930.1"/>
    </source>
</evidence>
<dbReference type="Proteomes" id="UP001177003">
    <property type="component" value="Chromosome 6"/>
</dbReference>
<keyword evidence="3" id="KW-1185">Reference proteome</keyword>
<dbReference type="AlphaFoldDB" id="A0AA35ZE59"/>
<protein>
    <submittedName>
        <fullName evidence="2">Uncharacterized protein</fullName>
    </submittedName>
</protein>
<gene>
    <name evidence="2" type="ORF">LSALG_LOCUS30098</name>
</gene>
<dbReference type="EMBL" id="OX465082">
    <property type="protein sequence ID" value="CAI9290930.1"/>
    <property type="molecule type" value="Genomic_DNA"/>
</dbReference>
<accession>A0AA35ZE59</accession>
<feature type="chain" id="PRO_5041345663" evidence="1">
    <location>
        <begin position="21"/>
        <end position="101"/>
    </location>
</feature>
<organism evidence="2 3">
    <name type="scientific">Lactuca saligna</name>
    <name type="common">Willowleaf lettuce</name>
    <dbReference type="NCBI Taxonomy" id="75948"/>
    <lineage>
        <taxon>Eukaryota</taxon>
        <taxon>Viridiplantae</taxon>
        <taxon>Streptophyta</taxon>
        <taxon>Embryophyta</taxon>
        <taxon>Tracheophyta</taxon>
        <taxon>Spermatophyta</taxon>
        <taxon>Magnoliopsida</taxon>
        <taxon>eudicotyledons</taxon>
        <taxon>Gunneridae</taxon>
        <taxon>Pentapetalae</taxon>
        <taxon>asterids</taxon>
        <taxon>campanulids</taxon>
        <taxon>Asterales</taxon>
        <taxon>Asteraceae</taxon>
        <taxon>Cichorioideae</taxon>
        <taxon>Cichorieae</taxon>
        <taxon>Lactucinae</taxon>
        <taxon>Lactuca</taxon>
    </lineage>
</organism>
<name>A0AA35ZE59_LACSI</name>
<keyword evidence="1" id="KW-0732">Signal</keyword>
<sequence>MPSPLGVLLVIFASLHEALVQVVGGLASETAHMISAVVKGITPLTYEFTNLVSTAFNVLPSSFLLFQRKTREIIKANLGRGSDELVEYEQESFSGKGEDAT</sequence>
<evidence type="ECO:0000256" key="1">
    <source>
        <dbReference type="SAM" id="SignalP"/>
    </source>
</evidence>
<dbReference type="PANTHER" id="PTHR48445:SF1">
    <property type="entry name" value="OS02G0782100 PROTEIN"/>
    <property type="match status" value="1"/>
</dbReference>
<reference evidence="2" key="1">
    <citation type="submission" date="2023-04" db="EMBL/GenBank/DDBJ databases">
        <authorList>
            <person name="Vijverberg K."/>
            <person name="Xiong W."/>
            <person name="Schranz E."/>
        </authorList>
    </citation>
    <scope>NUCLEOTIDE SEQUENCE</scope>
</reference>
<evidence type="ECO:0000313" key="3">
    <source>
        <dbReference type="Proteomes" id="UP001177003"/>
    </source>
</evidence>
<dbReference type="PANTHER" id="PTHR48445">
    <property type="entry name" value="OS02G0782100 PROTEIN"/>
    <property type="match status" value="1"/>
</dbReference>
<feature type="signal peptide" evidence="1">
    <location>
        <begin position="1"/>
        <end position="20"/>
    </location>
</feature>
<proteinExistence type="predicted"/>